<dbReference type="Proteomes" id="UP000309676">
    <property type="component" value="Unassembled WGS sequence"/>
</dbReference>
<reference evidence="3 4" key="1">
    <citation type="submission" date="2019-05" db="EMBL/GenBank/DDBJ databases">
        <authorList>
            <person name="Narsing Rao M.P."/>
            <person name="Li W.J."/>
        </authorList>
    </citation>
    <scope>NUCLEOTIDE SEQUENCE [LARGE SCALE GENOMIC DNA]</scope>
    <source>
        <strain evidence="3 4">SYSU_K30003</strain>
    </source>
</reference>
<evidence type="ECO:0000256" key="2">
    <source>
        <dbReference type="ARBA" id="ARBA00023002"/>
    </source>
</evidence>
<dbReference type="InterPro" id="IPR050259">
    <property type="entry name" value="SDR"/>
</dbReference>
<dbReference type="Gene3D" id="3.40.50.720">
    <property type="entry name" value="NAD(P)-binding Rossmann-like Domain"/>
    <property type="match status" value="1"/>
</dbReference>
<dbReference type="PROSITE" id="PS00061">
    <property type="entry name" value="ADH_SHORT"/>
    <property type="match status" value="1"/>
</dbReference>
<dbReference type="SUPFAM" id="SSF51735">
    <property type="entry name" value="NAD(P)-binding Rossmann-fold domains"/>
    <property type="match status" value="1"/>
</dbReference>
<evidence type="ECO:0000256" key="1">
    <source>
        <dbReference type="ARBA" id="ARBA00006484"/>
    </source>
</evidence>
<dbReference type="PANTHER" id="PTHR42879">
    <property type="entry name" value="3-OXOACYL-(ACYL-CARRIER-PROTEIN) REDUCTASE"/>
    <property type="match status" value="1"/>
</dbReference>
<protein>
    <submittedName>
        <fullName evidence="3">3-oxoacyl-ACP reductase FabG</fullName>
    </submittedName>
</protein>
<dbReference type="OrthoDB" id="9803333at2"/>
<organism evidence="3 4">
    <name type="scientific">Paenibacillus antri</name>
    <dbReference type="NCBI Taxonomy" id="2582848"/>
    <lineage>
        <taxon>Bacteria</taxon>
        <taxon>Bacillati</taxon>
        <taxon>Bacillota</taxon>
        <taxon>Bacilli</taxon>
        <taxon>Bacillales</taxon>
        <taxon>Paenibacillaceae</taxon>
        <taxon>Paenibacillus</taxon>
    </lineage>
</organism>
<evidence type="ECO:0000313" key="3">
    <source>
        <dbReference type="EMBL" id="TLS54022.1"/>
    </source>
</evidence>
<dbReference type="GO" id="GO:0016491">
    <property type="term" value="F:oxidoreductase activity"/>
    <property type="evidence" value="ECO:0007669"/>
    <property type="project" value="UniProtKB-KW"/>
</dbReference>
<dbReference type="FunFam" id="3.40.50.720:FF:000084">
    <property type="entry name" value="Short-chain dehydrogenase reductase"/>
    <property type="match status" value="1"/>
</dbReference>
<keyword evidence="2" id="KW-0560">Oxidoreductase</keyword>
<accession>A0A5R9GC18</accession>
<dbReference type="PRINTS" id="PR00080">
    <property type="entry name" value="SDRFAMILY"/>
</dbReference>
<gene>
    <name evidence="3" type="ORF">FE782_01340</name>
</gene>
<dbReference type="PRINTS" id="PR00081">
    <property type="entry name" value="GDHRDH"/>
</dbReference>
<dbReference type="InterPro" id="IPR002347">
    <property type="entry name" value="SDR_fam"/>
</dbReference>
<dbReference type="InterPro" id="IPR036291">
    <property type="entry name" value="NAD(P)-bd_dom_sf"/>
</dbReference>
<dbReference type="Pfam" id="PF13561">
    <property type="entry name" value="adh_short_C2"/>
    <property type="match status" value="1"/>
</dbReference>
<dbReference type="RefSeq" id="WP_138191722.1">
    <property type="nucleotide sequence ID" value="NZ_VCIW01000001.1"/>
</dbReference>
<dbReference type="NCBIfam" id="NF005559">
    <property type="entry name" value="PRK07231.1"/>
    <property type="match status" value="1"/>
</dbReference>
<name>A0A5R9GC18_9BACL</name>
<comment type="caution">
    <text evidence="3">The sequence shown here is derived from an EMBL/GenBank/DDBJ whole genome shotgun (WGS) entry which is preliminary data.</text>
</comment>
<dbReference type="AlphaFoldDB" id="A0A5R9GC18"/>
<dbReference type="GO" id="GO:0008206">
    <property type="term" value="P:bile acid metabolic process"/>
    <property type="evidence" value="ECO:0007669"/>
    <property type="project" value="UniProtKB-ARBA"/>
</dbReference>
<comment type="similarity">
    <text evidence="1">Belongs to the short-chain dehydrogenases/reductases (SDR) family.</text>
</comment>
<proteinExistence type="inferred from homology"/>
<keyword evidence="4" id="KW-1185">Reference proteome</keyword>
<dbReference type="PANTHER" id="PTHR42879:SF2">
    <property type="entry name" value="3-OXOACYL-[ACYL-CARRIER-PROTEIN] REDUCTASE FABG"/>
    <property type="match status" value="1"/>
</dbReference>
<sequence>MTKLQGKVALITGSSRSIGAAVVKRYAAEGAKVVVNYRSHPELAERVVEDVRSAGGEAIAIGADVSKEDDVTRMVEQAAARYGGIDILVNNAAMDPRKTWHEITVEDWDYIMGVNVRSQFLCAKAVFPYMERQRYGKIINVSSVTFFTGQKQFLHYVTSKGAIVGFTRALAREVGQHNITVNCITPGAVLTETEYEKVSEQTIRESGEYLAKAQCFARRESAADVEGAFVFLASSDSDFITGQTLNVDGGWMMH</sequence>
<evidence type="ECO:0000313" key="4">
    <source>
        <dbReference type="Proteomes" id="UP000309676"/>
    </source>
</evidence>
<dbReference type="InterPro" id="IPR020904">
    <property type="entry name" value="Sc_DH/Rdtase_CS"/>
</dbReference>
<dbReference type="EMBL" id="VCIW01000001">
    <property type="protein sequence ID" value="TLS54022.1"/>
    <property type="molecule type" value="Genomic_DNA"/>
</dbReference>